<keyword evidence="2" id="KW-1185">Reference proteome</keyword>
<evidence type="ECO:0000313" key="2">
    <source>
        <dbReference type="Proteomes" id="UP000324222"/>
    </source>
</evidence>
<proteinExistence type="predicted"/>
<gene>
    <name evidence="1" type="ORF">E2C01_062887</name>
</gene>
<name>A0A5B7HEZ2_PORTR</name>
<organism evidence="1 2">
    <name type="scientific">Portunus trituberculatus</name>
    <name type="common">Swimming crab</name>
    <name type="synonym">Neptunus trituberculatus</name>
    <dbReference type="NCBI Taxonomy" id="210409"/>
    <lineage>
        <taxon>Eukaryota</taxon>
        <taxon>Metazoa</taxon>
        <taxon>Ecdysozoa</taxon>
        <taxon>Arthropoda</taxon>
        <taxon>Crustacea</taxon>
        <taxon>Multicrustacea</taxon>
        <taxon>Malacostraca</taxon>
        <taxon>Eumalacostraca</taxon>
        <taxon>Eucarida</taxon>
        <taxon>Decapoda</taxon>
        <taxon>Pleocyemata</taxon>
        <taxon>Brachyura</taxon>
        <taxon>Eubrachyura</taxon>
        <taxon>Portunoidea</taxon>
        <taxon>Portunidae</taxon>
        <taxon>Portuninae</taxon>
        <taxon>Portunus</taxon>
    </lineage>
</organism>
<sequence>MTRKHQIQLFQSTKIYLSHARSLSLAYHHHHYNHHNHNNNKHKQQIQSFRTRKIFSHNTSTTPRLFPTTTTTTTLQARHQQELTSHSRSHVCTITRTGRIE</sequence>
<comment type="caution">
    <text evidence="1">The sequence shown here is derived from an EMBL/GenBank/DDBJ whole genome shotgun (WGS) entry which is preliminary data.</text>
</comment>
<dbReference type="AlphaFoldDB" id="A0A5B7HEZ2"/>
<accession>A0A5B7HEZ2</accession>
<evidence type="ECO:0000313" key="1">
    <source>
        <dbReference type="EMBL" id="MPC68683.1"/>
    </source>
</evidence>
<dbReference type="EMBL" id="VSRR010028218">
    <property type="protein sequence ID" value="MPC68683.1"/>
    <property type="molecule type" value="Genomic_DNA"/>
</dbReference>
<reference evidence="1 2" key="1">
    <citation type="submission" date="2019-05" db="EMBL/GenBank/DDBJ databases">
        <title>Another draft genome of Portunus trituberculatus and its Hox gene families provides insights of decapod evolution.</title>
        <authorList>
            <person name="Jeong J.-H."/>
            <person name="Song I."/>
            <person name="Kim S."/>
            <person name="Choi T."/>
            <person name="Kim D."/>
            <person name="Ryu S."/>
            <person name="Kim W."/>
        </authorList>
    </citation>
    <scope>NUCLEOTIDE SEQUENCE [LARGE SCALE GENOMIC DNA]</scope>
    <source>
        <tissue evidence="1">Muscle</tissue>
    </source>
</reference>
<dbReference type="Proteomes" id="UP000324222">
    <property type="component" value="Unassembled WGS sequence"/>
</dbReference>
<protein>
    <submittedName>
        <fullName evidence="1">Uncharacterized protein</fullName>
    </submittedName>
</protein>